<comment type="similarity">
    <text evidence="1">Belongs to the LysR transcriptional regulatory family.</text>
</comment>
<dbReference type="InterPro" id="IPR005119">
    <property type="entry name" value="LysR_subst-bd"/>
</dbReference>
<keyword evidence="2" id="KW-0805">Transcription regulation</keyword>
<dbReference type="Proteomes" id="UP000471705">
    <property type="component" value="Unassembled WGS sequence"/>
</dbReference>
<dbReference type="SUPFAM" id="SSF46785">
    <property type="entry name" value="Winged helix' DNA-binding domain"/>
    <property type="match status" value="1"/>
</dbReference>
<organism evidence="6 7">
    <name type="scientific">Rhizobium leguminosarum</name>
    <dbReference type="NCBI Taxonomy" id="384"/>
    <lineage>
        <taxon>Bacteria</taxon>
        <taxon>Pseudomonadati</taxon>
        <taxon>Pseudomonadota</taxon>
        <taxon>Alphaproteobacteria</taxon>
        <taxon>Hyphomicrobiales</taxon>
        <taxon>Rhizobiaceae</taxon>
        <taxon>Rhizobium/Agrobacterium group</taxon>
        <taxon>Rhizobium</taxon>
    </lineage>
</organism>
<evidence type="ECO:0000313" key="7">
    <source>
        <dbReference type="Proteomes" id="UP000471705"/>
    </source>
</evidence>
<dbReference type="GO" id="GO:0003700">
    <property type="term" value="F:DNA-binding transcription factor activity"/>
    <property type="evidence" value="ECO:0007669"/>
    <property type="project" value="InterPro"/>
</dbReference>
<sequence length="303" mass="33203">MSRLLFSRFALYADEIAKLGSVRKAAEKLNVSASAIDKQLIHAEEELGVLLFERLPRGMRLTSAGEILIQTFREWQKDFSRVKFQIEELKGLRRGEVKIAACPEAVADFLPGALARFMKDHPRIRIAVTVADSERVRQIVIDGAADFGLTFSPPPLPGVIVNCSAHFDLRAVMPSTPGASAPETISVEDFFRHPIIIPDASIHLRDAVDIAAARVRMQPQPILISNSLQLMTAMARENCGLGVTACARGAPVSRGDGLWYPKFADRGLPPLTLSLIADPRRSLSMTSILARGYLENSFKDAGD</sequence>
<feature type="domain" description="HTH lysR-type" evidence="5">
    <location>
        <begin position="14"/>
        <end position="62"/>
    </location>
</feature>
<gene>
    <name evidence="6" type="ORF">GR257_29900</name>
</gene>
<dbReference type="SUPFAM" id="SSF53850">
    <property type="entry name" value="Periplasmic binding protein-like II"/>
    <property type="match status" value="1"/>
</dbReference>
<proteinExistence type="inferred from homology"/>
<dbReference type="PANTHER" id="PTHR30419">
    <property type="entry name" value="HTH-TYPE TRANSCRIPTIONAL REGULATOR YBHD"/>
    <property type="match status" value="1"/>
</dbReference>
<dbReference type="GO" id="GO:0005829">
    <property type="term" value="C:cytosol"/>
    <property type="evidence" value="ECO:0007669"/>
    <property type="project" value="TreeGrafter"/>
</dbReference>
<dbReference type="PANTHER" id="PTHR30419:SF8">
    <property type="entry name" value="NITROGEN ASSIMILATION TRANSCRIPTIONAL ACTIVATOR-RELATED"/>
    <property type="match status" value="1"/>
</dbReference>
<dbReference type="InterPro" id="IPR050950">
    <property type="entry name" value="HTH-type_LysR_regulators"/>
</dbReference>
<dbReference type="EMBL" id="WUFV01000025">
    <property type="protein sequence ID" value="NEK19006.1"/>
    <property type="molecule type" value="Genomic_DNA"/>
</dbReference>
<evidence type="ECO:0000256" key="1">
    <source>
        <dbReference type="ARBA" id="ARBA00009437"/>
    </source>
</evidence>
<dbReference type="InterPro" id="IPR036390">
    <property type="entry name" value="WH_DNA-bd_sf"/>
</dbReference>
<evidence type="ECO:0000256" key="4">
    <source>
        <dbReference type="ARBA" id="ARBA00023163"/>
    </source>
</evidence>
<dbReference type="GO" id="GO:0003677">
    <property type="term" value="F:DNA binding"/>
    <property type="evidence" value="ECO:0007669"/>
    <property type="project" value="UniProtKB-KW"/>
</dbReference>
<dbReference type="Pfam" id="PF00126">
    <property type="entry name" value="HTH_1"/>
    <property type="match status" value="1"/>
</dbReference>
<dbReference type="Pfam" id="PF03466">
    <property type="entry name" value="LysR_substrate"/>
    <property type="match status" value="1"/>
</dbReference>
<dbReference type="InterPro" id="IPR000847">
    <property type="entry name" value="LysR_HTH_N"/>
</dbReference>
<dbReference type="RefSeq" id="WP_164049232.1">
    <property type="nucleotide sequence ID" value="NZ_WUFV01000025.1"/>
</dbReference>
<dbReference type="AlphaFoldDB" id="A0A7K3VP91"/>
<name>A0A7K3VP91_RHILE</name>
<protein>
    <submittedName>
        <fullName evidence="6">LysR family transcriptional regulator</fullName>
    </submittedName>
</protein>
<dbReference type="Gene3D" id="3.40.190.290">
    <property type="match status" value="1"/>
</dbReference>
<accession>A0A7K3VP91</accession>
<evidence type="ECO:0000256" key="2">
    <source>
        <dbReference type="ARBA" id="ARBA00023015"/>
    </source>
</evidence>
<evidence type="ECO:0000259" key="5">
    <source>
        <dbReference type="PROSITE" id="PS50931"/>
    </source>
</evidence>
<evidence type="ECO:0000256" key="3">
    <source>
        <dbReference type="ARBA" id="ARBA00023125"/>
    </source>
</evidence>
<dbReference type="InterPro" id="IPR036388">
    <property type="entry name" value="WH-like_DNA-bd_sf"/>
</dbReference>
<evidence type="ECO:0000313" key="6">
    <source>
        <dbReference type="EMBL" id="NEK19006.1"/>
    </source>
</evidence>
<dbReference type="Gene3D" id="1.10.10.10">
    <property type="entry name" value="Winged helix-like DNA-binding domain superfamily/Winged helix DNA-binding domain"/>
    <property type="match status" value="1"/>
</dbReference>
<dbReference type="PROSITE" id="PS50931">
    <property type="entry name" value="HTH_LYSR"/>
    <property type="match status" value="1"/>
</dbReference>
<reference evidence="6 7" key="1">
    <citation type="submission" date="2019-12" db="EMBL/GenBank/DDBJ databases">
        <title>Rhizobium genotypes associated with high levels of biological nitrogen fixation by grain legumes in a temperate-maritime cropping system.</title>
        <authorList>
            <person name="Maluk M."/>
            <person name="Francesc Ferrando Molina F."/>
            <person name="Lopez Del Egido L."/>
            <person name="Lafos M."/>
            <person name="Langarica-Fuentes A."/>
            <person name="Gebre Yohannes G."/>
            <person name="Young M.W."/>
            <person name="Martin P."/>
            <person name="Gantlett R."/>
            <person name="Kenicer G."/>
            <person name="Hawes C."/>
            <person name="Begg G.S."/>
            <person name="Quilliam R.S."/>
            <person name="Squire G.R."/>
            <person name="Poole P.S."/>
            <person name="Young P.W."/>
            <person name="Iannetta P.M."/>
            <person name="James E.K."/>
        </authorList>
    </citation>
    <scope>NUCLEOTIDE SEQUENCE [LARGE SCALE GENOMIC DNA]</scope>
    <source>
        <strain evidence="6 7">JHI54</strain>
    </source>
</reference>
<comment type="caution">
    <text evidence="6">The sequence shown here is derived from an EMBL/GenBank/DDBJ whole genome shotgun (WGS) entry which is preliminary data.</text>
</comment>
<keyword evidence="3" id="KW-0238">DNA-binding</keyword>
<keyword evidence="4" id="KW-0804">Transcription</keyword>